<feature type="compositionally biased region" description="Basic and acidic residues" evidence="10">
    <location>
        <begin position="602"/>
        <end position="637"/>
    </location>
</feature>
<feature type="compositionally biased region" description="Basic and acidic residues" evidence="10">
    <location>
        <begin position="644"/>
        <end position="663"/>
    </location>
</feature>
<evidence type="ECO:0000256" key="3">
    <source>
        <dbReference type="ARBA" id="ARBA00022679"/>
    </source>
</evidence>
<dbReference type="SMART" id="SM01250">
    <property type="entry name" value="KAT11"/>
    <property type="match status" value="1"/>
</dbReference>
<evidence type="ECO:0000256" key="4">
    <source>
        <dbReference type="ARBA" id="ARBA00022763"/>
    </source>
</evidence>
<feature type="region of interest" description="Disordered" evidence="10">
    <location>
        <begin position="382"/>
        <end position="433"/>
    </location>
</feature>
<evidence type="ECO:0000313" key="12">
    <source>
        <dbReference type="Proteomes" id="UP000277580"/>
    </source>
</evidence>
<keyword evidence="4" id="KW-0227">DNA damage</keyword>
<dbReference type="EC" id="2.3.1.48" evidence="2"/>
<dbReference type="GO" id="GO:0032931">
    <property type="term" value="F:histone H3K56 acetyltransferase activity"/>
    <property type="evidence" value="ECO:0007669"/>
    <property type="project" value="TreeGrafter"/>
</dbReference>
<evidence type="ECO:0000256" key="1">
    <source>
        <dbReference type="ARBA" id="ARBA00004123"/>
    </source>
</evidence>
<gene>
    <name evidence="11" type="ORF">P167DRAFT_608718</name>
</gene>
<dbReference type="OrthoDB" id="3361892at2759"/>
<dbReference type="GO" id="GO:0006355">
    <property type="term" value="P:regulation of DNA-templated transcription"/>
    <property type="evidence" value="ECO:0007669"/>
    <property type="project" value="InterPro"/>
</dbReference>
<protein>
    <recommendedName>
        <fullName evidence="2">histone acetyltransferase</fullName>
        <ecNumber evidence="2">2.3.1.48</ecNumber>
    </recommendedName>
</protein>
<feature type="compositionally biased region" description="Low complexity" evidence="10">
    <location>
        <begin position="395"/>
        <end position="411"/>
    </location>
</feature>
<evidence type="ECO:0000256" key="8">
    <source>
        <dbReference type="ARBA" id="ARBA00023242"/>
    </source>
</evidence>
<keyword evidence="5" id="KW-0007">Acetylation</keyword>
<keyword evidence="12" id="KW-1185">Reference proteome</keyword>
<evidence type="ECO:0000256" key="2">
    <source>
        <dbReference type="ARBA" id="ARBA00013184"/>
    </source>
</evidence>
<reference evidence="11 12" key="1">
    <citation type="journal article" date="2018" name="Nat. Ecol. Evol.">
        <title>Pezizomycetes genomes reveal the molecular basis of ectomycorrhizal truffle lifestyle.</title>
        <authorList>
            <person name="Murat C."/>
            <person name="Payen T."/>
            <person name="Noel B."/>
            <person name="Kuo A."/>
            <person name="Morin E."/>
            <person name="Chen J."/>
            <person name="Kohler A."/>
            <person name="Krizsan K."/>
            <person name="Balestrini R."/>
            <person name="Da Silva C."/>
            <person name="Montanini B."/>
            <person name="Hainaut M."/>
            <person name="Levati E."/>
            <person name="Barry K.W."/>
            <person name="Belfiori B."/>
            <person name="Cichocki N."/>
            <person name="Clum A."/>
            <person name="Dockter R.B."/>
            <person name="Fauchery L."/>
            <person name="Guy J."/>
            <person name="Iotti M."/>
            <person name="Le Tacon F."/>
            <person name="Lindquist E.A."/>
            <person name="Lipzen A."/>
            <person name="Malagnac F."/>
            <person name="Mello A."/>
            <person name="Molinier V."/>
            <person name="Miyauchi S."/>
            <person name="Poulain J."/>
            <person name="Riccioni C."/>
            <person name="Rubini A."/>
            <person name="Sitrit Y."/>
            <person name="Splivallo R."/>
            <person name="Traeger S."/>
            <person name="Wang M."/>
            <person name="Zifcakova L."/>
            <person name="Wipf D."/>
            <person name="Zambonelli A."/>
            <person name="Paolocci F."/>
            <person name="Nowrousian M."/>
            <person name="Ottonello S."/>
            <person name="Baldrian P."/>
            <person name="Spatafora J.W."/>
            <person name="Henrissat B."/>
            <person name="Nagy L.G."/>
            <person name="Aury J.M."/>
            <person name="Wincker P."/>
            <person name="Grigoriev I.V."/>
            <person name="Bonfante P."/>
            <person name="Martin F.M."/>
        </authorList>
    </citation>
    <scope>NUCLEOTIDE SEQUENCE [LARGE SCALE GENOMIC DNA]</scope>
    <source>
        <strain evidence="11 12">CCBAS932</strain>
    </source>
</reference>
<dbReference type="GO" id="GO:0006974">
    <property type="term" value="P:DNA damage response"/>
    <property type="evidence" value="ECO:0007669"/>
    <property type="project" value="UniProtKB-KW"/>
</dbReference>
<dbReference type="AlphaFoldDB" id="A0A3N4KGH3"/>
<dbReference type="InterPro" id="IPR013178">
    <property type="entry name" value="Histone_AcTrfase_Rtt109/CBP"/>
</dbReference>
<dbReference type="Proteomes" id="UP000277580">
    <property type="component" value="Unassembled WGS sequence"/>
</dbReference>
<keyword evidence="7" id="KW-0804">Transcription</keyword>
<keyword evidence="6" id="KW-0805">Transcription regulation</keyword>
<dbReference type="InterPro" id="IPR016849">
    <property type="entry name" value="Rtt109"/>
</dbReference>
<dbReference type="PROSITE" id="PS51728">
    <property type="entry name" value="RTT109_HAT"/>
    <property type="match status" value="1"/>
</dbReference>
<keyword evidence="8" id="KW-0539">Nucleus</keyword>
<accession>A0A3N4KGH3</accession>
<proteinExistence type="predicted"/>
<dbReference type="GO" id="GO:0005634">
    <property type="term" value="C:nucleus"/>
    <property type="evidence" value="ECO:0007669"/>
    <property type="project" value="UniProtKB-SubCell"/>
</dbReference>
<comment type="subcellular location">
    <subcellularLocation>
        <location evidence="1">Nucleus</location>
    </subcellularLocation>
</comment>
<dbReference type="EMBL" id="ML119163">
    <property type="protein sequence ID" value="RPB08459.1"/>
    <property type="molecule type" value="Genomic_DNA"/>
</dbReference>
<keyword evidence="3" id="KW-0808">Transferase</keyword>
<evidence type="ECO:0000256" key="10">
    <source>
        <dbReference type="SAM" id="MobiDB-lite"/>
    </source>
</evidence>
<evidence type="ECO:0000256" key="5">
    <source>
        <dbReference type="ARBA" id="ARBA00022990"/>
    </source>
</evidence>
<name>A0A3N4KGH3_9PEZI</name>
<dbReference type="InParanoid" id="A0A3N4KGH3"/>
<organism evidence="11 12">
    <name type="scientific">Morchella conica CCBAS932</name>
    <dbReference type="NCBI Taxonomy" id="1392247"/>
    <lineage>
        <taxon>Eukaryota</taxon>
        <taxon>Fungi</taxon>
        <taxon>Dikarya</taxon>
        <taxon>Ascomycota</taxon>
        <taxon>Pezizomycotina</taxon>
        <taxon>Pezizomycetes</taxon>
        <taxon>Pezizales</taxon>
        <taxon>Morchellaceae</taxon>
        <taxon>Morchella</taxon>
    </lineage>
</organism>
<dbReference type="PANTHER" id="PTHR31571:SF2">
    <property type="entry name" value="HISTONE ACETYLTRANSFERASE RTT109"/>
    <property type="match status" value="1"/>
</dbReference>
<dbReference type="PANTHER" id="PTHR31571">
    <property type="entry name" value="ALTERED INHERITANCE OF MITOCHONDRIA PROTEIN 6"/>
    <property type="match status" value="1"/>
</dbReference>
<evidence type="ECO:0000313" key="11">
    <source>
        <dbReference type="EMBL" id="RPB08459.1"/>
    </source>
</evidence>
<evidence type="ECO:0000256" key="6">
    <source>
        <dbReference type="ARBA" id="ARBA00023015"/>
    </source>
</evidence>
<feature type="region of interest" description="Disordered" evidence="10">
    <location>
        <begin position="595"/>
        <end position="663"/>
    </location>
</feature>
<dbReference type="InterPro" id="IPR051236">
    <property type="entry name" value="HAT_RTT109-like"/>
</dbReference>
<evidence type="ECO:0000256" key="9">
    <source>
        <dbReference type="ARBA" id="ARBA00048940"/>
    </source>
</evidence>
<sequence length="663" mass="72015">MASLDSSSPIASLISSLLPTSISLTLHHLSTPPTKTSSLFSPPPGQKAPTTTLETHFLSISHDGILVFAIEVLIYTIARTGSRTFFVSKADSSGYLSLELASFTTPTGERKSTLRTIATAFVRHLFNSFREADPSITATISLFARSQTQYLFPNSAVNEKKHVLTDRGLIAWWCKVLDPILQEHASSGAGGAKGYLIVPGFDRLEVRPLLPPVPSAGQEQWVNGHPYKLDAEADITVREVIPHFPDDPKARFLDELGSDEARDKAKRGQGWKNVRTIEQFWELMSFRQECSLGRCVGFLWVVLDGEGKAKVERRIKPLRKASSSSSSSSKQMLKSEGSELPPDVIAEESGKEPKKSIIPPLDTSGAIKPELQPIITTISTDTAPTSEFTSPEPLTPSVFSPTLSPTSPTSPRKSNKRPSTSSAVPLSPTKKLRTTNPILQPTISLTAPVKPLILLDEKQYTRVIDSLLNHADFGDKEKARRSSVKWLEGAAIAAGKEGAEKESWGVDLKGLIEVQSSNKDKSTVPGAPGAINVLSVRKKPKPTEAVVNTLPTSLIRRKSTGTVLATEVAKTTAEVEKEVDEQGRSVNVLGAGLLRKKAKPATAEEAKTDGDPKSTGETERLKKNEEAEAEVDKDGRKVNILGKEFMRKKEKAAEETGEKEAHD</sequence>
<dbReference type="Pfam" id="PF08214">
    <property type="entry name" value="HAT_KAT11"/>
    <property type="match status" value="1"/>
</dbReference>
<evidence type="ECO:0000256" key="7">
    <source>
        <dbReference type="ARBA" id="ARBA00023163"/>
    </source>
</evidence>
<dbReference type="STRING" id="1392247.A0A3N4KGH3"/>
<feature type="region of interest" description="Disordered" evidence="10">
    <location>
        <begin position="317"/>
        <end position="366"/>
    </location>
</feature>
<comment type="catalytic activity">
    <reaction evidence="9">
        <text>L-lysyl-[histone] + acetyl-CoA = N(6)-acetyl-L-lysyl-[histone] + CoA + H(+)</text>
        <dbReference type="Rhea" id="RHEA:21992"/>
        <dbReference type="Rhea" id="RHEA-COMP:9845"/>
        <dbReference type="Rhea" id="RHEA-COMP:11338"/>
        <dbReference type="ChEBI" id="CHEBI:15378"/>
        <dbReference type="ChEBI" id="CHEBI:29969"/>
        <dbReference type="ChEBI" id="CHEBI:57287"/>
        <dbReference type="ChEBI" id="CHEBI:57288"/>
        <dbReference type="ChEBI" id="CHEBI:61930"/>
        <dbReference type="EC" id="2.3.1.48"/>
    </reaction>
    <physiologicalReaction direction="left-to-right" evidence="9">
        <dbReference type="Rhea" id="RHEA:21993"/>
    </physiologicalReaction>
</comment>